<evidence type="ECO:0000313" key="2">
    <source>
        <dbReference type="EMBL" id="SES01322.1"/>
    </source>
</evidence>
<dbReference type="InterPro" id="IPR036281">
    <property type="entry name" value="SinR/SinI_dimer_dom_sf"/>
</dbReference>
<dbReference type="RefSeq" id="WP_093050726.1">
    <property type="nucleotide sequence ID" value="NZ_FOGT01000006.1"/>
</dbReference>
<evidence type="ECO:0000313" key="3">
    <source>
        <dbReference type="Proteomes" id="UP000198571"/>
    </source>
</evidence>
<keyword evidence="3" id="KW-1185">Reference proteome</keyword>
<accession>A0A1H9TW95</accession>
<name>A0A1H9TW95_9BACI</name>
<reference evidence="3" key="1">
    <citation type="submission" date="2016-10" db="EMBL/GenBank/DDBJ databases">
        <authorList>
            <person name="Varghese N."/>
            <person name="Submissions S."/>
        </authorList>
    </citation>
    <scope>NUCLEOTIDE SEQUENCE [LARGE SCALE GENOMIC DNA]</scope>
    <source>
        <strain evidence="3">S9</strain>
    </source>
</reference>
<evidence type="ECO:0000259" key="1">
    <source>
        <dbReference type="PROSITE" id="PS51500"/>
    </source>
</evidence>
<dbReference type="GO" id="GO:0006355">
    <property type="term" value="P:regulation of DNA-templated transcription"/>
    <property type="evidence" value="ECO:0007669"/>
    <property type="project" value="InterPro"/>
</dbReference>
<dbReference type="Pfam" id="PF08671">
    <property type="entry name" value="SinI"/>
    <property type="match status" value="1"/>
</dbReference>
<dbReference type="InterPro" id="IPR010981">
    <property type="entry name" value="SinR/SinI_dimer_dom"/>
</dbReference>
<dbReference type="OrthoDB" id="2973152at2"/>
<gene>
    <name evidence="2" type="ORF">SAMN05518684_106122</name>
</gene>
<dbReference type="AlphaFoldDB" id="A0A1H9TW95"/>
<feature type="domain" description="Sin" evidence="1">
    <location>
        <begin position="1"/>
        <end position="38"/>
    </location>
</feature>
<dbReference type="SUPFAM" id="SSF47406">
    <property type="entry name" value="SinR repressor dimerisation domain-like"/>
    <property type="match status" value="1"/>
</dbReference>
<protein>
    <submittedName>
        <fullName evidence="2">Anti-repressor SinI</fullName>
    </submittedName>
</protein>
<dbReference type="PROSITE" id="PS51500">
    <property type="entry name" value="SIN"/>
    <property type="match status" value="1"/>
</dbReference>
<dbReference type="EMBL" id="FOGT01000006">
    <property type="protein sequence ID" value="SES01322.1"/>
    <property type="molecule type" value="Genomic_DNA"/>
</dbReference>
<organism evidence="2 3">
    <name type="scientific">Salipaludibacillus aurantiacus</name>
    <dbReference type="NCBI Taxonomy" id="1601833"/>
    <lineage>
        <taxon>Bacteria</taxon>
        <taxon>Bacillati</taxon>
        <taxon>Bacillota</taxon>
        <taxon>Bacilli</taxon>
        <taxon>Bacillales</taxon>
        <taxon>Bacillaceae</taxon>
    </lineage>
</organism>
<dbReference type="GO" id="GO:0046983">
    <property type="term" value="F:protein dimerization activity"/>
    <property type="evidence" value="ECO:0007669"/>
    <property type="project" value="InterPro"/>
</dbReference>
<sequence>MENIVHSTLDKEWEQLMVEAKEIGMTTEEVRTFFQQSLNNLPASDINHQKGNVL</sequence>
<dbReference type="Proteomes" id="UP000198571">
    <property type="component" value="Unassembled WGS sequence"/>
</dbReference>
<proteinExistence type="predicted"/>